<evidence type="ECO:0000313" key="1">
    <source>
        <dbReference type="EMBL" id="EEX78198.1"/>
    </source>
</evidence>
<sequence length="58" mass="6366">MIELGVFGLNREFGISQSGHATVTASDFAEERIAFLVTEIFLGKAQRNDELKPGELPD</sequence>
<comment type="caution">
    <text evidence="1">The sequence shown here is derived from an EMBL/GenBank/DDBJ whole genome shotgun (WGS) entry which is preliminary data.</text>
</comment>
<protein>
    <submittedName>
        <fullName evidence="1">Uncharacterized protein</fullName>
    </submittedName>
</protein>
<dbReference type="Proteomes" id="UP000003505">
    <property type="component" value="Unassembled WGS sequence"/>
</dbReference>
<organism evidence="1 2">
    <name type="scientific">Selenomonas sputigena (strain ATCC 35185 / DSM 20758 / CCUG 44933 / VPI D19B-28)</name>
    <dbReference type="NCBI Taxonomy" id="546271"/>
    <lineage>
        <taxon>Bacteria</taxon>
        <taxon>Bacillati</taxon>
        <taxon>Bacillota</taxon>
        <taxon>Negativicutes</taxon>
        <taxon>Selenomonadales</taxon>
        <taxon>Selenomonadaceae</taxon>
        <taxon>Selenomonas</taxon>
    </lineage>
</organism>
<dbReference type="EMBL" id="ACKP02000010">
    <property type="protein sequence ID" value="EEX78198.1"/>
    <property type="molecule type" value="Genomic_DNA"/>
</dbReference>
<dbReference type="AlphaFoldDB" id="C9LSF8"/>
<gene>
    <name evidence="1" type="ORF">SELSPUOL_00382</name>
</gene>
<name>C9LSF8_SELS3</name>
<evidence type="ECO:0000313" key="2">
    <source>
        <dbReference type="Proteomes" id="UP000003505"/>
    </source>
</evidence>
<reference evidence="1 2" key="1">
    <citation type="submission" date="2009-09" db="EMBL/GenBank/DDBJ databases">
        <authorList>
            <person name="Weinstock G."/>
            <person name="Sodergren E."/>
            <person name="Clifton S."/>
            <person name="Fulton L."/>
            <person name="Fulton B."/>
            <person name="Courtney L."/>
            <person name="Fronick C."/>
            <person name="Harrison M."/>
            <person name="Strong C."/>
            <person name="Farmer C."/>
            <person name="Delahaunty K."/>
            <person name="Markovic C."/>
            <person name="Hall O."/>
            <person name="Minx P."/>
            <person name="Tomlinson C."/>
            <person name="Mitreva M."/>
            <person name="Nelson J."/>
            <person name="Hou S."/>
            <person name="Wollam A."/>
            <person name="Pepin K.H."/>
            <person name="Johnson M."/>
            <person name="Bhonagiri V."/>
            <person name="Nash W.E."/>
            <person name="Warren W."/>
            <person name="Chinwalla A."/>
            <person name="Mardis E.R."/>
            <person name="Wilson R.K."/>
        </authorList>
    </citation>
    <scope>NUCLEOTIDE SEQUENCE [LARGE SCALE GENOMIC DNA]</scope>
    <source>
        <strain evidence="2">ATCC 35185 / DSM 20758 / VPI D19B-28</strain>
    </source>
</reference>
<accession>C9LSF8</accession>
<proteinExistence type="predicted"/>